<dbReference type="EMBL" id="JBHSBL010000018">
    <property type="protein sequence ID" value="MFC4067607.1"/>
    <property type="molecule type" value="Genomic_DNA"/>
</dbReference>
<proteinExistence type="predicted"/>
<reference evidence="4" key="1">
    <citation type="journal article" date="2019" name="Int. J. Syst. Evol. Microbiol.">
        <title>The Global Catalogue of Microorganisms (GCM) 10K type strain sequencing project: providing services to taxonomists for standard genome sequencing and annotation.</title>
        <authorList>
            <consortium name="The Broad Institute Genomics Platform"/>
            <consortium name="The Broad Institute Genome Sequencing Center for Infectious Disease"/>
            <person name="Wu L."/>
            <person name="Ma J."/>
        </authorList>
    </citation>
    <scope>NUCLEOTIDE SEQUENCE [LARGE SCALE GENOMIC DNA]</scope>
    <source>
        <strain evidence="4">TBRC 5832</strain>
    </source>
</reference>
<feature type="signal peptide" evidence="1">
    <location>
        <begin position="1"/>
        <end position="26"/>
    </location>
</feature>
<dbReference type="InterPro" id="IPR000400">
    <property type="entry name" value="Glyco_hydro_46"/>
</dbReference>
<keyword evidence="4" id="KW-1185">Reference proteome</keyword>
<evidence type="ECO:0000313" key="4">
    <source>
        <dbReference type="Proteomes" id="UP001595867"/>
    </source>
</evidence>
<organism evidence="3 4">
    <name type="scientific">Actinoplanes subglobosus</name>
    <dbReference type="NCBI Taxonomy" id="1547892"/>
    <lineage>
        <taxon>Bacteria</taxon>
        <taxon>Bacillati</taxon>
        <taxon>Actinomycetota</taxon>
        <taxon>Actinomycetes</taxon>
        <taxon>Micromonosporales</taxon>
        <taxon>Micromonosporaceae</taxon>
        <taxon>Actinoplanes</taxon>
    </lineage>
</organism>
<protein>
    <submittedName>
        <fullName evidence="3">Chitosanase</fullName>
    </submittedName>
</protein>
<dbReference type="SUPFAM" id="SSF49785">
    <property type="entry name" value="Galactose-binding domain-like"/>
    <property type="match status" value="1"/>
</dbReference>
<feature type="chain" id="PRO_5046870844" evidence="1">
    <location>
        <begin position="27"/>
        <end position="411"/>
    </location>
</feature>
<dbReference type="RefSeq" id="WP_378068544.1">
    <property type="nucleotide sequence ID" value="NZ_JBHSBL010000018.1"/>
</dbReference>
<dbReference type="Proteomes" id="UP001595867">
    <property type="component" value="Unassembled WGS sequence"/>
</dbReference>
<dbReference type="InterPro" id="IPR023346">
    <property type="entry name" value="Lysozyme-like_dom_sf"/>
</dbReference>
<dbReference type="SUPFAM" id="SSF53955">
    <property type="entry name" value="Lysozyme-like"/>
    <property type="match status" value="1"/>
</dbReference>
<accession>A0ABV8ITR2</accession>
<comment type="caution">
    <text evidence="3">The sequence shown here is derived from an EMBL/GenBank/DDBJ whole genome shotgun (WGS) entry which is preliminary data.</text>
</comment>
<sequence>MRSVVLGGGIAAVLCVPLAISVAASASSDVVLTRDRPTLASATESIAWTASGATDTASGTRWSSGAAGTGTQWVDIDLGTAQEVRRVRLHWARAYAKAYRIQLSDDGATWHDLYRTSTGDGGVDDIRGLSATGRHLRILGVQRGTPEGYSLWDVRAYGPGRAAPAAMSAATAAVPPVAGGLNTGTKKEIALKLVSSAENSTLEWRSEYGYIEDLRDGRGYTAGIVGFCSGTSDLLAVVTEYTRRRPGNVLADYLPALRAVDGTDSHEGLDPDFPDAWRAAAAGDPVFRKVQEDARDRMYFSPAVRLAEADGLRALGQFAYYDAAVMHGVSGLRAIREQVVARQRTPVQGGDEIAYLTAFLDVRAGEMRDEAAHTDTSRVDTAQRVFLNAGNLDLATPLTWEVYGDRYTVTG</sequence>
<dbReference type="PROSITE" id="PS60000">
    <property type="entry name" value="CHITOSANASE_46_80"/>
    <property type="match status" value="1"/>
</dbReference>
<evidence type="ECO:0000313" key="3">
    <source>
        <dbReference type="EMBL" id="MFC4067607.1"/>
    </source>
</evidence>
<evidence type="ECO:0000259" key="2">
    <source>
        <dbReference type="PROSITE" id="PS50022"/>
    </source>
</evidence>
<evidence type="ECO:0000256" key="1">
    <source>
        <dbReference type="SAM" id="SignalP"/>
    </source>
</evidence>
<dbReference type="Gene3D" id="2.60.120.260">
    <property type="entry name" value="Galactose-binding domain-like"/>
    <property type="match status" value="1"/>
</dbReference>
<dbReference type="InterPro" id="IPR000421">
    <property type="entry name" value="FA58C"/>
</dbReference>
<dbReference type="Pfam" id="PF00754">
    <property type="entry name" value="F5_F8_type_C"/>
    <property type="match status" value="1"/>
</dbReference>
<dbReference type="Pfam" id="PF01374">
    <property type="entry name" value="Glyco_hydro_46"/>
    <property type="match status" value="1"/>
</dbReference>
<dbReference type="InterPro" id="IPR008979">
    <property type="entry name" value="Galactose-bd-like_sf"/>
</dbReference>
<name>A0ABV8ITR2_9ACTN</name>
<dbReference type="Gene3D" id="3.30.386.10">
    <property type="entry name" value="Chitosanase, subunit A, domain 2"/>
    <property type="match status" value="1"/>
</dbReference>
<dbReference type="CDD" id="cd00978">
    <property type="entry name" value="chitosanase_GH46"/>
    <property type="match status" value="1"/>
</dbReference>
<dbReference type="PROSITE" id="PS50022">
    <property type="entry name" value="FA58C_3"/>
    <property type="match status" value="1"/>
</dbReference>
<dbReference type="InterPro" id="IPR023099">
    <property type="entry name" value="Glyco_hydro_46_N"/>
</dbReference>
<keyword evidence="1" id="KW-0732">Signal</keyword>
<dbReference type="Gene3D" id="1.20.141.10">
    <property type="entry name" value="Chitosanase, subunit A, domain 1"/>
    <property type="match status" value="1"/>
</dbReference>
<feature type="domain" description="F5/8 type C" evidence="2">
    <location>
        <begin position="15"/>
        <end position="159"/>
    </location>
</feature>
<gene>
    <name evidence="3" type="ORF">ACFO0C_21955</name>
</gene>